<feature type="binding site" evidence="2">
    <location>
        <position position="98"/>
    </location>
    <ligand>
        <name>substrate</name>
    </ligand>
</feature>
<dbReference type="RefSeq" id="WP_029679512.1">
    <property type="nucleotide sequence ID" value="NZ_JAERWB010000002.1"/>
</dbReference>
<dbReference type="InterPro" id="IPR051695">
    <property type="entry name" value="Phosphoglycerate_Mutase"/>
</dbReference>
<dbReference type="InterPro" id="IPR029033">
    <property type="entry name" value="His_PPase_superfam"/>
</dbReference>
<dbReference type="SMART" id="SM00855">
    <property type="entry name" value="PGAM"/>
    <property type="match status" value="1"/>
</dbReference>
<organism evidence="3 4">
    <name type="scientific">Bifidobacterium longum subsp. suis</name>
    <dbReference type="NCBI Taxonomy" id="1695"/>
    <lineage>
        <taxon>Bacteria</taxon>
        <taxon>Bacillati</taxon>
        <taxon>Actinomycetota</taxon>
        <taxon>Actinomycetes</taxon>
        <taxon>Bifidobacteriales</taxon>
        <taxon>Bifidobacteriaceae</taxon>
        <taxon>Bifidobacterium</taxon>
    </lineage>
</organism>
<dbReference type="GO" id="GO:0004331">
    <property type="term" value="F:fructose-2,6-bisphosphate 2-phosphatase activity"/>
    <property type="evidence" value="ECO:0007669"/>
    <property type="project" value="TreeGrafter"/>
</dbReference>
<proteinExistence type="predicted"/>
<evidence type="ECO:0000256" key="2">
    <source>
        <dbReference type="PIRSR" id="PIRSR613078-2"/>
    </source>
</evidence>
<dbReference type="GO" id="GO:0050531">
    <property type="term" value="F:mannosyl-3-phosphoglycerate phosphatase activity"/>
    <property type="evidence" value="ECO:0007669"/>
    <property type="project" value="UniProtKB-EC"/>
</dbReference>
<name>A0A087BJD7_BIFLN</name>
<dbReference type="EMBL" id="JGZA01000011">
    <property type="protein sequence ID" value="KFI71137.1"/>
    <property type="molecule type" value="Genomic_DNA"/>
</dbReference>
<accession>A0A087BJD7</accession>
<dbReference type="EC" id="3.1.3.70" evidence="3"/>
<dbReference type="Gene3D" id="3.40.50.1240">
    <property type="entry name" value="Phosphoglycerate mutase-like"/>
    <property type="match status" value="1"/>
</dbReference>
<gene>
    <name evidence="3" type="ORF">BLSS_1361</name>
</gene>
<dbReference type="PANTHER" id="PTHR46517">
    <property type="entry name" value="FRUCTOSE-2,6-BISPHOSPHATASE TIGAR"/>
    <property type="match status" value="1"/>
</dbReference>
<dbReference type="PANTHER" id="PTHR46517:SF1">
    <property type="entry name" value="FRUCTOSE-2,6-BISPHOSPHATASE TIGAR"/>
    <property type="match status" value="1"/>
</dbReference>
<dbReference type="InterPro" id="IPR013078">
    <property type="entry name" value="His_Pase_superF_clade-1"/>
</dbReference>
<dbReference type="SUPFAM" id="SSF53254">
    <property type="entry name" value="Phosphoglycerate mutase-like"/>
    <property type="match status" value="1"/>
</dbReference>
<dbReference type="GO" id="GO:0045820">
    <property type="term" value="P:negative regulation of glycolytic process"/>
    <property type="evidence" value="ECO:0007669"/>
    <property type="project" value="TreeGrafter"/>
</dbReference>
<dbReference type="GO" id="GO:0005829">
    <property type="term" value="C:cytosol"/>
    <property type="evidence" value="ECO:0007669"/>
    <property type="project" value="TreeGrafter"/>
</dbReference>
<dbReference type="Pfam" id="PF00300">
    <property type="entry name" value="His_Phos_1"/>
    <property type="match status" value="2"/>
</dbReference>
<evidence type="ECO:0000313" key="4">
    <source>
        <dbReference type="Proteomes" id="UP000029024"/>
    </source>
</evidence>
<dbReference type="AlphaFoldDB" id="A0A087BJD7"/>
<dbReference type="Proteomes" id="UP000029024">
    <property type="component" value="Unassembled WGS sequence"/>
</dbReference>
<comment type="caution">
    <text evidence="3">The sequence shown here is derived from an EMBL/GenBank/DDBJ whole genome shotgun (WGS) entry which is preliminary data.</text>
</comment>
<keyword evidence="1 3" id="KW-0378">Hydrolase</keyword>
<sequence length="281" mass="31330">MIDEVMMLRHGRTQYNLEHRLQGQIDVPLDIVGQWQVDQTAFALASRYYWAKVNRLAEHPEAIAQPGPDAAERTDTRQFEEAPAAGRRMVVMTSDLFRAQQTAHAFADILGLPVTCDQRLRERSFGEWEGMTRAEIKAVAADDYASWKQHTGGETKHGVESRAAVGQRGADAVRALVIDSAYSDSTPTTLMLVTHGSWITATISNLLELDPDGMNALGGMRNACWCRLKVRHSVNGIPAEQPLWELEEYNKAPAIADSADWENGPTDLRGPHMPSWQPIVW</sequence>
<dbReference type="GO" id="GO:0043456">
    <property type="term" value="P:regulation of pentose-phosphate shunt"/>
    <property type="evidence" value="ECO:0007669"/>
    <property type="project" value="TreeGrafter"/>
</dbReference>
<protein>
    <submittedName>
        <fullName evidence="3">Phosphoglycerate mutase</fullName>
        <ecNumber evidence="3">3.1.3.70</ecNumber>
    </submittedName>
</protein>
<evidence type="ECO:0000313" key="3">
    <source>
        <dbReference type="EMBL" id="KFI71137.1"/>
    </source>
</evidence>
<evidence type="ECO:0000256" key="1">
    <source>
        <dbReference type="ARBA" id="ARBA00022801"/>
    </source>
</evidence>
<reference evidence="3 4" key="1">
    <citation type="submission" date="2014-03" db="EMBL/GenBank/DDBJ databases">
        <title>Genomics of Bifidobacteria.</title>
        <authorList>
            <person name="Ventura M."/>
            <person name="Milani C."/>
            <person name="Lugli G.A."/>
        </authorList>
    </citation>
    <scope>NUCLEOTIDE SEQUENCE [LARGE SCALE GENOMIC DNA]</scope>
    <source>
        <strain evidence="3 4">LMG 21814</strain>
    </source>
</reference>
<dbReference type="CDD" id="cd07067">
    <property type="entry name" value="HP_PGM_like"/>
    <property type="match status" value="1"/>
</dbReference>